<name>A0A7S7B016_9MICC</name>
<organism evidence="1 2">
    <name type="scientific">Rothia amarae</name>
    <dbReference type="NCBI Taxonomy" id="169480"/>
    <lineage>
        <taxon>Bacteria</taxon>
        <taxon>Bacillati</taxon>
        <taxon>Actinomycetota</taxon>
        <taxon>Actinomycetes</taxon>
        <taxon>Micrococcales</taxon>
        <taxon>Micrococcaceae</taxon>
        <taxon>Rothia</taxon>
    </lineage>
</organism>
<geneLocation type="plasmid" evidence="1 2">
    <name>p1</name>
</geneLocation>
<keyword evidence="2" id="KW-1185">Reference proteome</keyword>
<accession>A0A7S7B016</accession>
<dbReference type="EMBL" id="CP062957">
    <property type="protein sequence ID" value="QOW64929.1"/>
    <property type="molecule type" value="Genomic_DNA"/>
</dbReference>
<gene>
    <name evidence="1" type="ORF">IDM48_11310</name>
</gene>
<dbReference type="KEGG" id="rama:IDM48_11310"/>
<proteinExistence type="predicted"/>
<dbReference type="Proteomes" id="UP000516421">
    <property type="component" value="Plasmid p1"/>
</dbReference>
<reference evidence="1 2" key="1">
    <citation type="submission" date="2020-09" db="EMBL/GenBank/DDBJ databases">
        <title>Investigation of environmental microbe.</title>
        <authorList>
            <person name="Ou Y."/>
            <person name="Kang Q."/>
        </authorList>
    </citation>
    <scope>NUCLEOTIDE SEQUENCE [LARGE SCALE GENOMIC DNA]</scope>
    <source>
        <strain evidence="1 2">KJZ-9</strain>
        <plasmid evidence="1 2">p1</plasmid>
    </source>
</reference>
<keyword evidence="1" id="KW-0614">Plasmid</keyword>
<evidence type="ECO:0000313" key="2">
    <source>
        <dbReference type="Proteomes" id="UP000516421"/>
    </source>
</evidence>
<dbReference type="AlphaFoldDB" id="A0A7S7B016"/>
<evidence type="ECO:0000313" key="1">
    <source>
        <dbReference type="EMBL" id="QOW64929.1"/>
    </source>
</evidence>
<sequence length="47" mass="5141">MDLPVRWITDTMGGLTANQQKTAFGNGVLPLQALVALRSLALRMQSR</sequence>
<dbReference type="RefSeq" id="WP_202939943.1">
    <property type="nucleotide sequence ID" value="NZ_CP062957.1"/>
</dbReference>
<protein>
    <submittedName>
        <fullName evidence="1">Uncharacterized protein</fullName>
    </submittedName>
</protein>